<accession>A0AAV7MYL4</accession>
<feature type="compositionally biased region" description="Basic and acidic residues" evidence="1">
    <location>
        <begin position="25"/>
        <end position="34"/>
    </location>
</feature>
<name>A0AAV7MYL4_PLEWA</name>
<dbReference type="EMBL" id="JANPWB010000013">
    <property type="protein sequence ID" value="KAJ1108855.1"/>
    <property type="molecule type" value="Genomic_DNA"/>
</dbReference>
<feature type="compositionally biased region" description="Basic and acidic residues" evidence="1">
    <location>
        <begin position="41"/>
        <end position="79"/>
    </location>
</feature>
<organism evidence="2 3">
    <name type="scientific">Pleurodeles waltl</name>
    <name type="common">Iberian ribbed newt</name>
    <dbReference type="NCBI Taxonomy" id="8319"/>
    <lineage>
        <taxon>Eukaryota</taxon>
        <taxon>Metazoa</taxon>
        <taxon>Chordata</taxon>
        <taxon>Craniata</taxon>
        <taxon>Vertebrata</taxon>
        <taxon>Euteleostomi</taxon>
        <taxon>Amphibia</taxon>
        <taxon>Batrachia</taxon>
        <taxon>Caudata</taxon>
        <taxon>Salamandroidea</taxon>
        <taxon>Salamandridae</taxon>
        <taxon>Pleurodelinae</taxon>
        <taxon>Pleurodeles</taxon>
    </lineage>
</organism>
<comment type="caution">
    <text evidence="2">The sequence shown here is derived from an EMBL/GenBank/DDBJ whole genome shotgun (WGS) entry which is preliminary data.</text>
</comment>
<evidence type="ECO:0000313" key="2">
    <source>
        <dbReference type="EMBL" id="KAJ1108855.1"/>
    </source>
</evidence>
<protein>
    <submittedName>
        <fullName evidence="2">Uncharacterized protein</fullName>
    </submittedName>
</protein>
<feature type="compositionally biased region" description="Basic and acidic residues" evidence="1">
    <location>
        <begin position="109"/>
        <end position="128"/>
    </location>
</feature>
<gene>
    <name evidence="2" type="ORF">NDU88_006225</name>
</gene>
<keyword evidence="3" id="KW-1185">Reference proteome</keyword>
<dbReference type="AlphaFoldDB" id="A0AAV7MYL4"/>
<proteinExistence type="predicted"/>
<reference evidence="2" key="1">
    <citation type="journal article" date="2022" name="bioRxiv">
        <title>Sequencing and chromosome-scale assembly of the giantPleurodeles waltlgenome.</title>
        <authorList>
            <person name="Brown T."/>
            <person name="Elewa A."/>
            <person name="Iarovenko S."/>
            <person name="Subramanian E."/>
            <person name="Araus A.J."/>
            <person name="Petzold A."/>
            <person name="Susuki M."/>
            <person name="Suzuki K.-i.T."/>
            <person name="Hayashi T."/>
            <person name="Toyoda A."/>
            <person name="Oliveira C."/>
            <person name="Osipova E."/>
            <person name="Leigh N.D."/>
            <person name="Simon A."/>
            <person name="Yun M.H."/>
        </authorList>
    </citation>
    <scope>NUCLEOTIDE SEQUENCE</scope>
    <source>
        <strain evidence="2">20211129_DDA</strain>
        <tissue evidence="2">Liver</tissue>
    </source>
</reference>
<sequence length="168" mass="18610">MATSHDAEASAKFGAGLEVPQGHVQHADSREEKAAPIQLTKCREDEDEARGVNTKEDADNRYRVNTKEDADNRGGMNKEEDADNGGGEEKEEVADNSRDGDTEAEEDCIQLREQEEGNQREEHNREPWRPTAGNTTSKNISRPLGERQCKGAGHIPGGMWPHQVQSMD</sequence>
<feature type="region of interest" description="Disordered" evidence="1">
    <location>
        <begin position="1"/>
        <end position="168"/>
    </location>
</feature>
<dbReference type="Proteomes" id="UP001066276">
    <property type="component" value="Chromosome 9"/>
</dbReference>
<evidence type="ECO:0000313" key="3">
    <source>
        <dbReference type="Proteomes" id="UP001066276"/>
    </source>
</evidence>
<evidence type="ECO:0000256" key="1">
    <source>
        <dbReference type="SAM" id="MobiDB-lite"/>
    </source>
</evidence>